<dbReference type="InterPro" id="IPR004117">
    <property type="entry name" value="7tm6_olfct_rcpt"/>
</dbReference>
<evidence type="ECO:0000256" key="6">
    <source>
        <dbReference type="ARBA" id="ARBA00022989"/>
    </source>
</evidence>
<comment type="similarity">
    <text evidence="10">Belongs to the insect chemoreceptor superfamily. Heteromeric odorant receptor channel (TC 1.A.69) family.</text>
</comment>
<evidence type="ECO:0000256" key="8">
    <source>
        <dbReference type="ARBA" id="ARBA00023170"/>
    </source>
</evidence>
<keyword evidence="5 10" id="KW-0552">Olfaction</keyword>
<evidence type="ECO:0000313" key="13">
    <source>
        <dbReference type="Proteomes" id="UP000053097"/>
    </source>
</evidence>
<dbReference type="Proteomes" id="UP000053097">
    <property type="component" value="Unassembled WGS sequence"/>
</dbReference>
<accession>A0A026WT46</accession>
<proteinExistence type="inferred from homology"/>
<feature type="transmembrane region" description="Helical" evidence="10">
    <location>
        <begin position="32"/>
        <end position="49"/>
    </location>
</feature>
<feature type="transmembrane region" description="Helical" evidence="10">
    <location>
        <begin position="269"/>
        <end position="291"/>
    </location>
</feature>
<feature type="transmembrane region" description="Helical" evidence="10">
    <location>
        <begin position="174"/>
        <end position="194"/>
    </location>
</feature>
<evidence type="ECO:0000313" key="12">
    <source>
        <dbReference type="EMBL" id="RLU22056.1"/>
    </source>
</evidence>
<feature type="transmembrane region" description="Helical" evidence="10">
    <location>
        <begin position="61"/>
        <end position="81"/>
    </location>
</feature>
<comment type="caution">
    <text evidence="10">Lacks conserved residue(s) required for the propagation of feature annotation.</text>
</comment>
<dbReference type="PANTHER" id="PTHR21137:SF35">
    <property type="entry name" value="ODORANT RECEPTOR 19A-RELATED"/>
    <property type="match status" value="1"/>
</dbReference>
<keyword evidence="3 10" id="KW-0716">Sensory transduction</keyword>
<evidence type="ECO:0000313" key="11">
    <source>
        <dbReference type="EMBL" id="EZA58279.1"/>
    </source>
</evidence>
<keyword evidence="13" id="KW-1185">Reference proteome</keyword>
<sequence length="391" mass="45707">MEHPEERYYKLNRFLLSVNGLSPYQNVWNARLIRLFITVILVSALFTEASTTLTSEVNQELLVAIIPEILPTLVVTINLYLRHGNIDKYKKLFDYMWRDWALQKTKDEIKIMHDYAETTRLVMLLFTLQMWIIVVVYIVWIFTPEILDVISPLNESRPRIESFKLEFFIDKDRYIYFTRFYICFVAIIIITIFLSNFSIVLTFTQHVCGMCKLLGYRAEHLFCVIENTAGCNLIRGTKIGCRDTAVFVRLHCNVIQFISLIEACHRVPFLCELIGILFNVSMTLIQILTIAGNIERAITSISSTTMILTYSFISNYMGQRITDMSSNMCEKVYNCAWYNVAVSEQKSVLFIIRRRFPPLVLTANKFYTMSLQNFGMILQTVISYCMFFRQI</sequence>
<evidence type="ECO:0000256" key="1">
    <source>
        <dbReference type="ARBA" id="ARBA00004651"/>
    </source>
</evidence>
<keyword evidence="4 10" id="KW-0812">Transmembrane</keyword>
<keyword evidence="7 10" id="KW-0472">Membrane</keyword>
<dbReference type="GO" id="GO:0004984">
    <property type="term" value="F:olfactory receptor activity"/>
    <property type="evidence" value="ECO:0007669"/>
    <property type="project" value="InterPro"/>
</dbReference>
<dbReference type="GO" id="GO:0005886">
    <property type="term" value="C:plasma membrane"/>
    <property type="evidence" value="ECO:0007669"/>
    <property type="project" value="UniProtKB-SubCell"/>
</dbReference>
<evidence type="ECO:0000256" key="3">
    <source>
        <dbReference type="ARBA" id="ARBA00022606"/>
    </source>
</evidence>
<dbReference type="Proteomes" id="UP000279307">
    <property type="component" value="Chromosome 6"/>
</dbReference>
<evidence type="ECO:0000256" key="5">
    <source>
        <dbReference type="ARBA" id="ARBA00022725"/>
    </source>
</evidence>
<evidence type="ECO:0000256" key="2">
    <source>
        <dbReference type="ARBA" id="ARBA00022475"/>
    </source>
</evidence>
<evidence type="ECO:0000256" key="9">
    <source>
        <dbReference type="ARBA" id="ARBA00023224"/>
    </source>
</evidence>
<protein>
    <recommendedName>
        <fullName evidence="10">Odorant receptor</fullName>
    </recommendedName>
</protein>
<reference evidence="12" key="2">
    <citation type="journal article" date="2018" name="Genome Res.">
        <title>The genomic architecture and molecular evolution of ant odorant receptors.</title>
        <authorList>
            <person name="McKenzie S.K."/>
            <person name="Kronauer D.J.C."/>
        </authorList>
    </citation>
    <scope>NUCLEOTIDE SEQUENCE [LARGE SCALE GENOMIC DNA]</scope>
    <source>
        <strain evidence="12">Clonal line C1</strain>
    </source>
</reference>
<dbReference type="GO" id="GO:0007165">
    <property type="term" value="P:signal transduction"/>
    <property type="evidence" value="ECO:0007669"/>
    <property type="project" value="UniProtKB-KW"/>
</dbReference>
<feature type="transmembrane region" description="Helical" evidence="10">
    <location>
        <begin position="297"/>
        <end position="318"/>
    </location>
</feature>
<reference evidence="12" key="3">
    <citation type="submission" date="2018-07" db="EMBL/GenBank/DDBJ databases">
        <authorList>
            <person name="Mckenzie S.K."/>
            <person name="Kronauer D.J.C."/>
        </authorList>
    </citation>
    <scope>NUCLEOTIDE SEQUENCE</scope>
    <source>
        <strain evidence="12">Clonal line C1</strain>
    </source>
</reference>
<name>A0A026WT46_OOCBI</name>
<dbReference type="EMBL" id="KK107128">
    <property type="protein sequence ID" value="EZA58279.1"/>
    <property type="molecule type" value="Genomic_DNA"/>
</dbReference>
<dbReference type="OrthoDB" id="7551894at2759"/>
<keyword evidence="2" id="KW-1003">Cell membrane</keyword>
<organism evidence="11 13">
    <name type="scientific">Ooceraea biroi</name>
    <name type="common">Clonal raider ant</name>
    <name type="synonym">Cerapachys biroi</name>
    <dbReference type="NCBI Taxonomy" id="2015173"/>
    <lineage>
        <taxon>Eukaryota</taxon>
        <taxon>Metazoa</taxon>
        <taxon>Ecdysozoa</taxon>
        <taxon>Arthropoda</taxon>
        <taxon>Hexapoda</taxon>
        <taxon>Insecta</taxon>
        <taxon>Pterygota</taxon>
        <taxon>Neoptera</taxon>
        <taxon>Endopterygota</taxon>
        <taxon>Hymenoptera</taxon>
        <taxon>Apocrita</taxon>
        <taxon>Aculeata</taxon>
        <taxon>Formicoidea</taxon>
        <taxon>Formicidae</taxon>
        <taxon>Dorylinae</taxon>
        <taxon>Ooceraea</taxon>
    </lineage>
</organism>
<dbReference type="PANTHER" id="PTHR21137">
    <property type="entry name" value="ODORANT RECEPTOR"/>
    <property type="match status" value="1"/>
</dbReference>
<keyword evidence="9 10" id="KW-0807">Transducer</keyword>
<evidence type="ECO:0000256" key="10">
    <source>
        <dbReference type="RuleBase" id="RU351113"/>
    </source>
</evidence>
<feature type="transmembrane region" description="Helical" evidence="10">
    <location>
        <begin position="121"/>
        <end position="142"/>
    </location>
</feature>
<dbReference type="EMBL" id="QOIP01000006">
    <property type="protein sequence ID" value="RLU22056.1"/>
    <property type="molecule type" value="Genomic_DNA"/>
</dbReference>
<dbReference type="Pfam" id="PF02949">
    <property type="entry name" value="7tm_6"/>
    <property type="match status" value="1"/>
</dbReference>
<comment type="subcellular location">
    <subcellularLocation>
        <location evidence="1 10">Cell membrane</location>
        <topology evidence="1 10">Multi-pass membrane protein</topology>
    </subcellularLocation>
</comment>
<keyword evidence="8 10" id="KW-0675">Receptor</keyword>
<dbReference type="AlphaFoldDB" id="A0A026WT46"/>
<gene>
    <name evidence="12" type="ORF">DMN91_006436</name>
    <name evidence="11" type="ORF">X777_01236</name>
</gene>
<keyword evidence="6 10" id="KW-1133">Transmembrane helix</keyword>
<evidence type="ECO:0000256" key="7">
    <source>
        <dbReference type="ARBA" id="ARBA00023136"/>
    </source>
</evidence>
<dbReference type="GO" id="GO:0005549">
    <property type="term" value="F:odorant binding"/>
    <property type="evidence" value="ECO:0007669"/>
    <property type="project" value="InterPro"/>
</dbReference>
<evidence type="ECO:0000256" key="4">
    <source>
        <dbReference type="ARBA" id="ARBA00022692"/>
    </source>
</evidence>
<reference evidence="11 13" key="1">
    <citation type="journal article" date="2014" name="Curr. Biol.">
        <title>The genome of the clonal raider ant Cerapachys biroi.</title>
        <authorList>
            <person name="Oxley P.R."/>
            <person name="Ji L."/>
            <person name="Fetter-Pruneda I."/>
            <person name="McKenzie S.K."/>
            <person name="Li C."/>
            <person name="Hu H."/>
            <person name="Zhang G."/>
            <person name="Kronauer D.J."/>
        </authorList>
    </citation>
    <scope>NUCLEOTIDE SEQUENCE [LARGE SCALE GENOMIC DNA]</scope>
</reference>